<dbReference type="EMBL" id="UYRS01000362">
    <property type="protein sequence ID" value="VDK23025.1"/>
    <property type="molecule type" value="Genomic_DNA"/>
</dbReference>
<accession>A0A158R729</accession>
<dbReference type="PROSITE" id="PS50088">
    <property type="entry name" value="ANK_REPEAT"/>
    <property type="match status" value="1"/>
</dbReference>
<dbReference type="InterPro" id="IPR036770">
    <property type="entry name" value="Ankyrin_rpt-contain_sf"/>
</dbReference>
<keyword evidence="3" id="KW-1185">Reference proteome</keyword>
<dbReference type="WBParaSite" id="TASK_0000142301-mRNA-1">
    <property type="protein sequence ID" value="TASK_0000142301-mRNA-1"/>
    <property type="gene ID" value="TASK_0000142301"/>
</dbReference>
<dbReference type="PANTHER" id="PTHR15897">
    <property type="entry name" value="ANKYRIN REPEAT AND MYND DOMAIN PROTEIN 1"/>
    <property type="match status" value="1"/>
</dbReference>
<dbReference type="PROSITE" id="PS50297">
    <property type="entry name" value="ANK_REP_REGION"/>
    <property type="match status" value="1"/>
</dbReference>
<name>A0A158R729_TAEAS</name>
<evidence type="ECO:0000313" key="4">
    <source>
        <dbReference type="WBParaSite" id="TASK_0000142301-mRNA-1"/>
    </source>
</evidence>
<dbReference type="InterPro" id="IPR053064">
    <property type="entry name" value="Ankyrin-MYND_domain-protein"/>
</dbReference>
<feature type="repeat" description="ANK" evidence="1">
    <location>
        <begin position="200"/>
        <end position="232"/>
    </location>
</feature>
<sequence length="541" mass="59807">MTVSIPNELCDYPLERSGGVAKPLVIDLKLNRNEAKKDNKLNYLELEKEPIPKITFNAVQCPGKKANQNVEVVDFLLSYGADPNALTINGMSPIIICAFAYLEKHSAGHNKGPHLVELGVGQRPSDVWSRAELVWLFGCDGSDPPASYSEEGALIIRSSDDEGYIESDVSRLPKTILFRARLKTMLLLLQHGADPNTVTQPLPPLIAAARAGDVELSRLLLRFGADPNIRVRRELTVTSKTEFTDNHGNVYEPSTGGLTALHFAVVLPGEVGVKLTQTLLQGGANPTLRALPDASFLVDIEHSLKIVQLLVDHGADLNLLCNGQSALSLALTCGNDEIASLLLTYPQTKAGMGLTHGLGSSLCVVLHPVFEHVRSFDSRLTLLSKLISHCPSGLLNHRVIMPCEVVEGNIVDYIYHAYTQVETKLLGNPAKCQILKNRHHTLNCLAAELRKTVFASELWKRNKDLSRTSSPMEMRRPFTMSKMSIGVVLLQLLSKRRLDRMARKTVYGYNGFYKDRIYMTKDAIERLLEENFSSPGNYSFL</sequence>
<reference evidence="4" key="1">
    <citation type="submission" date="2016-04" db="UniProtKB">
        <authorList>
            <consortium name="WormBaseParasite"/>
        </authorList>
    </citation>
    <scope>IDENTIFICATION</scope>
</reference>
<dbReference type="AlphaFoldDB" id="A0A158R729"/>
<protein>
    <submittedName>
        <fullName evidence="4">ANK_REP_REGION domain-containing protein</fullName>
    </submittedName>
</protein>
<evidence type="ECO:0000256" key="1">
    <source>
        <dbReference type="PROSITE-ProRule" id="PRU00023"/>
    </source>
</evidence>
<dbReference type="InterPro" id="IPR002110">
    <property type="entry name" value="Ankyrin_rpt"/>
</dbReference>
<dbReference type="STRING" id="60517.A0A158R729"/>
<dbReference type="Proteomes" id="UP000282613">
    <property type="component" value="Unassembled WGS sequence"/>
</dbReference>
<dbReference type="Pfam" id="PF00023">
    <property type="entry name" value="Ank"/>
    <property type="match status" value="1"/>
</dbReference>
<organism evidence="4">
    <name type="scientific">Taenia asiatica</name>
    <name type="common">Asian tapeworm</name>
    <dbReference type="NCBI Taxonomy" id="60517"/>
    <lineage>
        <taxon>Eukaryota</taxon>
        <taxon>Metazoa</taxon>
        <taxon>Spiralia</taxon>
        <taxon>Lophotrochozoa</taxon>
        <taxon>Platyhelminthes</taxon>
        <taxon>Cestoda</taxon>
        <taxon>Eucestoda</taxon>
        <taxon>Cyclophyllidea</taxon>
        <taxon>Taeniidae</taxon>
        <taxon>Taenia</taxon>
    </lineage>
</organism>
<dbReference type="Gene3D" id="1.25.40.20">
    <property type="entry name" value="Ankyrin repeat-containing domain"/>
    <property type="match status" value="3"/>
</dbReference>
<dbReference type="SUPFAM" id="SSF48403">
    <property type="entry name" value="Ankyrin repeat"/>
    <property type="match status" value="1"/>
</dbReference>
<keyword evidence="1" id="KW-0040">ANK repeat</keyword>
<dbReference type="SMART" id="SM00248">
    <property type="entry name" value="ANK"/>
    <property type="match status" value="4"/>
</dbReference>
<reference evidence="2 3" key="2">
    <citation type="submission" date="2018-11" db="EMBL/GenBank/DDBJ databases">
        <authorList>
            <consortium name="Pathogen Informatics"/>
        </authorList>
    </citation>
    <scope>NUCLEOTIDE SEQUENCE [LARGE SCALE GENOMIC DNA]</scope>
</reference>
<gene>
    <name evidence="2" type="ORF">TASK_LOCUS1424</name>
</gene>
<evidence type="ECO:0000313" key="3">
    <source>
        <dbReference type="Proteomes" id="UP000282613"/>
    </source>
</evidence>
<evidence type="ECO:0000313" key="2">
    <source>
        <dbReference type="EMBL" id="VDK23025.1"/>
    </source>
</evidence>
<dbReference type="OrthoDB" id="48314at2759"/>
<dbReference type="PANTHER" id="PTHR15897:SF2">
    <property type="entry name" value="ANKYRIN REPEAT AND MYND DOMAIN-CONTAINING PROTEIN 1"/>
    <property type="match status" value="1"/>
</dbReference>
<proteinExistence type="predicted"/>